<dbReference type="InterPro" id="IPR036280">
    <property type="entry name" value="Multihaem_cyt_sf"/>
</dbReference>
<dbReference type="Proteomes" id="UP000002745">
    <property type="component" value="Chromosome"/>
</dbReference>
<organism evidence="2 3">
    <name type="scientific">Hirschia baltica (strain ATCC 49814 / DSM 5838 / IFAM 1418)</name>
    <dbReference type="NCBI Taxonomy" id="582402"/>
    <lineage>
        <taxon>Bacteria</taxon>
        <taxon>Pseudomonadati</taxon>
        <taxon>Pseudomonadota</taxon>
        <taxon>Alphaproteobacteria</taxon>
        <taxon>Hyphomonadales</taxon>
        <taxon>Hyphomonadaceae</taxon>
        <taxon>Hirschia</taxon>
    </lineage>
</organism>
<dbReference type="KEGG" id="hba:Hbal_1775"/>
<dbReference type="OrthoDB" id="656942at2"/>
<keyword evidence="3" id="KW-1185">Reference proteome</keyword>
<dbReference type="SUPFAM" id="SSF48695">
    <property type="entry name" value="Multiheme cytochromes"/>
    <property type="match status" value="1"/>
</dbReference>
<keyword evidence="1" id="KW-0732">Signal</keyword>
<feature type="signal peptide" evidence="1">
    <location>
        <begin position="1"/>
        <end position="20"/>
    </location>
</feature>
<dbReference type="HOGENOM" id="CLU_097425_0_0_5"/>
<gene>
    <name evidence="2" type="ordered locus">Hbal_1775</name>
</gene>
<dbReference type="RefSeq" id="WP_015827613.1">
    <property type="nucleotide sequence ID" value="NC_012982.1"/>
</dbReference>
<accession>C6XK18</accession>
<reference evidence="3" key="1">
    <citation type="journal article" date="2011" name="J. Bacteriol.">
        <title>Genome sequences of eight morphologically diverse alphaproteobacteria.</title>
        <authorList>
            <consortium name="US DOE Joint Genome Institute"/>
            <person name="Brown P.J."/>
            <person name="Kysela D.T."/>
            <person name="Buechlein A."/>
            <person name="Hemmerich C."/>
            <person name="Brun Y.V."/>
        </authorList>
    </citation>
    <scope>NUCLEOTIDE SEQUENCE [LARGE SCALE GENOMIC DNA]</scope>
    <source>
        <strain evidence="3">ATCC 49814 / DSM 5838 / IFAM 1418</strain>
    </source>
</reference>
<sequence length="214" mass="23992">MIKSIAIMMIVAFSSLAALAQEKTQNDGLKVWAQIYEVFSHPRCANCHVGENNRPKWSGPSYEKAYNLPKGGNMYHAMYINAGKDRTGATTTPCATCHQHRNDTKPHSPPGSDVWLLPPVEMEWFGKSSSYICQQIQDPERNGNRTLAEISKHIEHDELVHWGWNPGPGRQPAPYSSREVARFIKTWESAGAPCPIENANDISTYLETPKQAQE</sequence>
<dbReference type="EMBL" id="CP001678">
    <property type="protein sequence ID" value="ACT59463.1"/>
    <property type="molecule type" value="Genomic_DNA"/>
</dbReference>
<dbReference type="eggNOG" id="ENOG50309KP">
    <property type="taxonomic scope" value="Bacteria"/>
</dbReference>
<evidence type="ECO:0000256" key="1">
    <source>
        <dbReference type="SAM" id="SignalP"/>
    </source>
</evidence>
<evidence type="ECO:0000313" key="2">
    <source>
        <dbReference type="EMBL" id="ACT59463.1"/>
    </source>
</evidence>
<proteinExistence type="predicted"/>
<feature type="chain" id="PRO_5002971359" description="Cytochrome c domain-containing protein" evidence="1">
    <location>
        <begin position="21"/>
        <end position="214"/>
    </location>
</feature>
<protein>
    <recommendedName>
        <fullName evidence="4">Cytochrome c domain-containing protein</fullName>
    </recommendedName>
</protein>
<evidence type="ECO:0008006" key="4">
    <source>
        <dbReference type="Google" id="ProtNLM"/>
    </source>
</evidence>
<name>C6XK18_HIRBI</name>
<dbReference type="AlphaFoldDB" id="C6XK18"/>
<dbReference type="STRING" id="582402.Hbal_1775"/>
<evidence type="ECO:0000313" key="3">
    <source>
        <dbReference type="Proteomes" id="UP000002745"/>
    </source>
</evidence>